<evidence type="ECO:0000256" key="1">
    <source>
        <dbReference type="SAM" id="Phobius"/>
    </source>
</evidence>
<dbReference type="EMBL" id="QKXQ01000574">
    <property type="protein sequence ID" value="REH90963.1"/>
    <property type="molecule type" value="Genomic_DNA"/>
</dbReference>
<gene>
    <name evidence="2" type="ORF">DOS83_11925</name>
</gene>
<organism evidence="2 3">
    <name type="scientific">Staphylococcus felis</name>
    <dbReference type="NCBI Taxonomy" id="46127"/>
    <lineage>
        <taxon>Bacteria</taxon>
        <taxon>Bacillati</taxon>
        <taxon>Bacillota</taxon>
        <taxon>Bacilli</taxon>
        <taxon>Bacillales</taxon>
        <taxon>Staphylococcaceae</taxon>
        <taxon>Staphylococcus</taxon>
    </lineage>
</organism>
<feature type="transmembrane region" description="Helical" evidence="1">
    <location>
        <begin position="17"/>
        <end position="37"/>
    </location>
</feature>
<keyword evidence="1" id="KW-1133">Transmembrane helix</keyword>
<feature type="transmembrane region" description="Helical" evidence="1">
    <location>
        <begin position="46"/>
        <end position="63"/>
    </location>
</feature>
<proteinExistence type="predicted"/>
<sequence length="66" mass="7887">MHVLRAQLSEDIYKKPIITWIIGSVVVNVIIWYILLYKGVKNLKKWIFTFILITFISLYFIIVQND</sequence>
<dbReference type="AlphaFoldDB" id="A0A3E0ILP5"/>
<dbReference type="Proteomes" id="UP000256562">
    <property type="component" value="Unassembled WGS sequence"/>
</dbReference>
<accession>A0A3E0ILP5</accession>
<keyword evidence="1" id="KW-0472">Membrane</keyword>
<name>A0A3E0ILP5_9STAP</name>
<keyword evidence="1" id="KW-0812">Transmembrane</keyword>
<reference evidence="2 3" key="1">
    <citation type="journal article" date="2018" name="Vet. Microbiol.">
        <title>Characterisation of Staphylococcus felis isolated from cats using whole genome sequencing.</title>
        <authorList>
            <person name="Worthing K."/>
            <person name="Pang S."/>
            <person name="Trott D.J."/>
            <person name="Abraham S."/>
            <person name="Coombs G.W."/>
            <person name="Jordan D."/>
            <person name="McIntyre L."/>
            <person name="Davies M.R."/>
            <person name="Norris J."/>
        </authorList>
    </citation>
    <scope>NUCLEOTIDE SEQUENCE [LARGE SCALE GENOMIC DNA]</scope>
    <source>
        <strain evidence="2 3">F9</strain>
    </source>
</reference>
<comment type="caution">
    <text evidence="2">The sequence shown here is derived from an EMBL/GenBank/DDBJ whole genome shotgun (WGS) entry which is preliminary data.</text>
</comment>
<evidence type="ECO:0000313" key="2">
    <source>
        <dbReference type="EMBL" id="REH90963.1"/>
    </source>
</evidence>
<evidence type="ECO:0000313" key="3">
    <source>
        <dbReference type="Proteomes" id="UP000256562"/>
    </source>
</evidence>
<protein>
    <submittedName>
        <fullName evidence="2">Uncharacterized protein</fullName>
    </submittedName>
</protein>